<evidence type="ECO:0000256" key="2">
    <source>
        <dbReference type="ARBA" id="ARBA00022435"/>
    </source>
</evidence>
<dbReference type="PANTHER" id="PTHR36999:SF1">
    <property type="entry name" value="ISOCITRATE DEHYDROGENASE (NADP(+))"/>
    <property type="match status" value="1"/>
</dbReference>
<keyword evidence="2 10" id="KW-0329">Glyoxylate bypass</keyword>
<comment type="cofactor">
    <cofactor evidence="1">
        <name>Mg(2+)</name>
        <dbReference type="ChEBI" id="CHEBI:18420"/>
    </cofactor>
</comment>
<keyword evidence="5" id="KW-0460">Magnesium</keyword>
<dbReference type="GO" id="GO:0004450">
    <property type="term" value="F:isocitrate dehydrogenase (NADP+) activity"/>
    <property type="evidence" value="ECO:0007669"/>
    <property type="project" value="UniProtKB-EC"/>
</dbReference>
<dbReference type="RefSeq" id="WP_379822732.1">
    <property type="nucleotide sequence ID" value="NZ_JBHUMD010000030.1"/>
</dbReference>
<dbReference type="EC" id="1.1.1.42" evidence="10"/>
<keyword evidence="7 10" id="KW-0560">Oxidoreductase</keyword>
<reference evidence="12" key="1">
    <citation type="journal article" date="2019" name="Int. J. Syst. Evol. Microbiol.">
        <title>The Global Catalogue of Microorganisms (GCM) 10K type strain sequencing project: providing services to taxonomists for standard genome sequencing and annotation.</title>
        <authorList>
            <consortium name="The Broad Institute Genomics Platform"/>
            <consortium name="The Broad Institute Genome Sequencing Center for Infectious Disease"/>
            <person name="Wu L."/>
            <person name="Ma J."/>
        </authorList>
    </citation>
    <scope>NUCLEOTIDE SEQUENCE [LARGE SCALE GENOMIC DNA]</scope>
    <source>
        <strain evidence="12">KCTC 42107</strain>
    </source>
</reference>
<protein>
    <recommendedName>
        <fullName evidence="10">Isocitrate dehydrogenase [NADP]</fullName>
        <ecNumber evidence="10">1.1.1.42</ecNumber>
    </recommendedName>
    <alternativeName>
        <fullName evidence="10">Oxalosuccinate decarboxylase</fullName>
    </alternativeName>
</protein>
<evidence type="ECO:0000256" key="3">
    <source>
        <dbReference type="ARBA" id="ARBA00022532"/>
    </source>
</evidence>
<dbReference type="PIRSF" id="PIRSF009407">
    <property type="entry name" value="IDH_monmr"/>
    <property type="match status" value="1"/>
</dbReference>
<dbReference type="NCBIfam" id="TIGR00178">
    <property type="entry name" value="monomer_idh"/>
    <property type="match status" value="1"/>
</dbReference>
<evidence type="ECO:0000256" key="10">
    <source>
        <dbReference type="PIRNR" id="PIRNR009407"/>
    </source>
</evidence>
<dbReference type="EMBL" id="JBHUMD010000030">
    <property type="protein sequence ID" value="MFD2603778.1"/>
    <property type="molecule type" value="Genomic_DNA"/>
</dbReference>
<comment type="caution">
    <text evidence="11">The sequence shown here is derived from an EMBL/GenBank/DDBJ whole genome shotgun (WGS) entry which is preliminary data.</text>
</comment>
<name>A0ABW5NYW8_9FLAO</name>
<evidence type="ECO:0000313" key="12">
    <source>
        <dbReference type="Proteomes" id="UP001597480"/>
    </source>
</evidence>
<keyword evidence="12" id="KW-1185">Reference proteome</keyword>
<keyword evidence="4" id="KW-0479">Metal-binding</keyword>
<organism evidence="11 12">
    <name type="scientific">Flavobacterium suzhouense</name>
    <dbReference type="NCBI Taxonomy" id="1529638"/>
    <lineage>
        <taxon>Bacteria</taxon>
        <taxon>Pseudomonadati</taxon>
        <taxon>Bacteroidota</taxon>
        <taxon>Flavobacteriia</taxon>
        <taxon>Flavobacteriales</taxon>
        <taxon>Flavobacteriaceae</taxon>
        <taxon>Flavobacterium</taxon>
    </lineage>
</organism>
<evidence type="ECO:0000256" key="8">
    <source>
        <dbReference type="ARBA" id="ARBA00023554"/>
    </source>
</evidence>
<keyword evidence="3 10" id="KW-0816">Tricarboxylic acid cycle</keyword>
<dbReference type="Pfam" id="PF03971">
    <property type="entry name" value="IDH"/>
    <property type="match status" value="1"/>
</dbReference>
<evidence type="ECO:0000256" key="1">
    <source>
        <dbReference type="ARBA" id="ARBA00001946"/>
    </source>
</evidence>
<sequence length="741" mass="80416">MSKTSKIFYTITDEAPMLATHSLLPIVQAFTAPAGIEVETRDISLAGRILANFPENLTDSQKIGDALTELGQLATTPEANIIKLPNISASVPQLKAAIKELQEQGYNIPDFPEDAKTDEEKEIKAKYAKVLGSAVNPVLREGNSDRRAPRAVKNYAKAHPHSMGKWSADSKTSVASMSEGDFYGSEKSVTVKEATDVRIEFTANDGTVTVLKDKTALKAGEVIDSSALNLNKLKAFIAEEVVKAKQEGVLFSVHLKATMMKVSDPIIFGAIVEVFYKEVFEKYAALFKELGVDTRNGLGDVYAKIAGHAQEAEVKAAIEAVYSNGPALAMVNSDNGITNLHVPSDVIVDASMPAMIRTSGQMWNAAGKQQDTVAIIPDRCYAGVYVATIEDCKKHGAFDPATMGSVPNVGLMAQKAEEYGSHDKTFQAAANGVVKVIDNNNGTVYMEQNVEAGDIFRMCQTKDAPIQDWVKLAVNRARLSATPAVFWLDENRAHDVQIIEKVKTYLKDHDTNGLDIRIMNPVDATKFSLERIRKGEDTISVTGNVLRDYLTDLFPILELGTSAKMLSIVPLMNGGGLFETGAGGSAPKHVQQFTEEGYLRWDSLGEFLALGVSLEHLGQTQNNAKAIVLSETLDAANEKFLENDKSPARKVGEIDNRGSHFYLALYWAQALAAQTKDAELKAKFETIAAELTANEATIDAELIAAQGNAQEIGGYYHPNFELTDKAMRPSATFNAILAKLA</sequence>
<gene>
    <name evidence="11" type="ORF">ACFSR3_17065</name>
</gene>
<evidence type="ECO:0000256" key="7">
    <source>
        <dbReference type="ARBA" id="ARBA00023002"/>
    </source>
</evidence>
<evidence type="ECO:0000256" key="4">
    <source>
        <dbReference type="ARBA" id="ARBA00022723"/>
    </source>
</evidence>
<accession>A0ABW5NYW8</accession>
<dbReference type="InterPro" id="IPR004436">
    <property type="entry name" value="Isocitrate_DH_NADP_mono"/>
</dbReference>
<dbReference type="SUPFAM" id="SSF53659">
    <property type="entry name" value="Isocitrate/Isopropylmalate dehydrogenase-like"/>
    <property type="match status" value="1"/>
</dbReference>
<evidence type="ECO:0000256" key="5">
    <source>
        <dbReference type="ARBA" id="ARBA00022842"/>
    </source>
</evidence>
<dbReference type="PANTHER" id="PTHR36999">
    <property type="entry name" value="ISOCITRATE DEHYDROGENASE [NADP]"/>
    <property type="match status" value="1"/>
</dbReference>
<evidence type="ECO:0000256" key="9">
    <source>
        <dbReference type="ARBA" id="ARBA00046318"/>
    </source>
</evidence>
<proteinExistence type="inferred from homology"/>
<comment type="similarity">
    <text evidence="9 10">Belongs to the monomeric-type IDH family.</text>
</comment>
<dbReference type="Proteomes" id="UP001597480">
    <property type="component" value="Unassembled WGS sequence"/>
</dbReference>
<keyword evidence="6 10" id="KW-0521">NADP</keyword>
<evidence type="ECO:0000313" key="11">
    <source>
        <dbReference type="EMBL" id="MFD2603778.1"/>
    </source>
</evidence>
<comment type="catalytic activity">
    <reaction evidence="8 10">
        <text>D-threo-isocitrate + NADP(+) = 2-oxoglutarate + CO2 + NADPH</text>
        <dbReference type="Rhea" id="RHEA:19629"/>
        <dbReference type="ChEBI" id="CHEBI:15562"/>
        <dbReference type="ChEBI" id="CHEBI:16526"/>
        <dbReference type="ChEBI" id="CHEBI:16810"/>
        <dbReference type="ChEBI" id="CHEBI:57783"/>
        <dbReference type="ChEBI" id="CHEBI:58349"/>
        <dbReference type="EC" id="1.1.1.42"/>
    </reaction>
</comment>
<evidence type="ECO:0000256" key="6">
    <source>
        <dbReference type="ARBA" id="ARBA00022857"/>
    </source>
</evidence>